<evidence type="ECO:0000259" key="1">
    <source>
        <dbReference type="Pfam" id="PF12697"/>
    </source>
</evidence>
<feature type="domain" description="AB hydrolase-1" evidence="1">
    <location>
        <begin position="45"/>
        <end position="254"/>
    </location>
</feature>
<dbReference type="RefSeq" id="WP_009481173.1">
    <property type="nucleotide sequence ID" value="NZ_BAFE01000007.1"/>
</dbReference>
<dbReference type="SUPFAM" id="SSF53474">
    <property type="entry name" value="alpha/beta-Hydrolases"/>
    <property type="match status" value="1"/>
</dbReference>
<dbReference type="STRING" id="1089455.MOPEL_007_00910"/>
<dbReference type="InterPro" id="IPR050471">
    <property type="entry name" value="AB_hydrolase"/>
</dbReference>
<name>H5UNG7_9MICO</name>
<dbReference type="PRINTS" id="PR00111">
    <property type="entry name" value="ABHYDROLASE"/>
</dbReference>
<dbReference type="PANTHER" id="PTHR43433:SF5">
    <property type="entry name" value="AB HYDROLASE-1 DOMAIN-CONTAINING PROTEIN"/>
    <property type="match status" value="1"/>
</dbReference>
<dbReference type="PANTHER" id="PTHR43433">
    <property type="entry name" value="HYDROLASE, ALPHA/BETA FOLD FAMILY PROTEIN"/>
    <property type="match status" value="1"/>
</dbReference>
<accession>H5UNG7</accession>
<sequence>MERLVTCPNGTTLCIDERGDEDGPLVVQLEGHSAQLVSTPESFCDRLAGRGFRIVRVDSRDVGRSSRFDGVEYTLADMVEDVHGLLQTLGRPAVVCGRSMGGAIAQLLALTHPDDVRGLGLFFTFAKETVGPPPAPVTPAPFTDLPTYLDWERRALPTIAGPRFPFSPEYVTWHAETTWRRGVSWAGMERQRRAMGLQDPWADRLGRLDVPVVVVHGTDDPVVPVAAAHRLGEFVSHADVRLVVGLGHQQPEELDDVFVAATRDACRDL</sequence>
<dbReference type="OrthoDB" id="7958481at2"/>
<dbReference type="InterPro" id="IPR029058">
    <property type="entry name" value="AB_hydrolase_fold"/>
</dbReference>
<organism evidence="2 3">
    <name type="scientific">Mobilicoccus pelagius NBRC 104925</name>
    <dbReference type="NCBI Taxonomy" id="1089455"/>
    <lineage>
        <taxon>Bacteria</taxon>
        <taxon>Bacillati</taxon>
        <taxon>Actinomycetota</taxon>
        <taxon>Actinomycetes</taxon>
        <taxon>Micrococcales</taxon>
        <taxon>Dermatophilaceae</taxon>
        <taxon>Mobilicoccus</taxon>
    </lineage>
</organism>
<dbReference type="GO" id="GO:0046503">
    <property type="term" value="P:glycerolipid catabolic process"/>
    <property type="evidence" value="ECO:0007669"/>
    <property type="project" value="TreeGrafter"/>
</dbReference>
<dbReference type="Gene3D" id="3.40.50.1820">
    <property type="entry name" value="alpha/beta hydrolase"/>
    <property type="match status" value="1"/>
</dbReference>
<evidence type="ECO:0000313" key="3">
    <source>
        <dbReference type="Proteomes" id="UP000004367"/>
    </source>
</evidence>
<proteinExistence type="predicted"/>
<keyword evidence="3" id="KW-1185">Reference proteome</keyword>
<dbReference type="Proteomes" id="UP000004367">
    <property type="component" value="Unassembled WGS sequence"/>
</dbReference>
<dbReference type="Pfam" id="PF12697">
    <property type="entry name" value="Abhydrolase_6"/>
    <property type="match status" value="1"/>
</dbReference>
<dbReference type="EMBL" id="BAFE01000007">
    <property type="protein sequence ID" value="GAB47275.1"/>
    <property type="molecule type" value="Genomic_DNA"/>
</dbReference>
<dbReference type="eggNOG" id="COG2267">
    <property type="taxonomic scope" value="Bacteria"/>
</dbReference>
<protein>
    <recommendedName>
        <fullName evidence="1">AB hydrolase-1 domain-containing protein</fullName>
    </recommendedName>
</protein>
<gene>
    <name evidence="2" type="ORF">MOPEL_007_00910</name>
</gene>
<dbReference type="InterPro" id="IPR000073">
    <property type="entry name" value="AB_hydrolase_1"/>
</dbReference>
<comment type="caution">
    <text evidence="2">The sequence shown here is derived from an EMBL/GenBank/DDBJ whole genome shotgun (WGS) entry which is preliminary data.</text>
</comment>
<reference evidence="2 3" key="1">
    <citation type="submission" date="2012-02" db="EMBL/GenBank/DDBJ databases">
        <title>Whole genome shotgun sequence of Mobilicoccus pelagius NBRC 104925.</title>
        <authorList>
            <person name="Yoshida Y."/>
            <person name="Hosoyama A."/>
            <person name="Tsuchikane K."/>
            <person name="Katsumata H."/>
            <person name="Yamazaki S."/>
            <person name="Fujita N."/>
        </authorList>
    </citation>
    <scope>NUCLEOTIDE SEQUENCE [LARGE SCALE GENOMIC DNA]</scope>
    <source>
        <strain evidence="2 3">NBRC 104925</strain>
    </source>
</reference>
<dbReference type="GO" id="GO:0004806">
    <property type="term" value="F:triacylglycerol lipase activity"/>
    <property type="evidence" value="ECO:0007669"/>
    <property type="project" value="TreeGrafter"/>
</dbReference>
<dbReference type="AlphaFoldDB" id="H5UNG7"/>
<evidence type="ECO:0000313" key="2">
    <source>
        <dbReference type="EMBL" id="GAB47275.1"/>
    </source>
</evidence>